<sequence length="127" mass="14720">MSDVSQDQDGWKPALAENIKVIKGSQHVQKDILVKDCIFRLDIVRHHGRDDVNDYLLQDVSQEAKFPDEIKSEALEKQIETEIKAREEREIEERDAQAEAERDSESIGMTVMHTMLPFTNFFCILLM</sequence>
<dbReference type="Proteomes" id="UP000245910">
    <property type="component" value="Chromosome I"/>
</dbReference>
<proteinExistence type="predicted"/>
<keyword evidence="3" id="KW-1185">Reference proteome</keyword>
<dbReference type="STRING" id="56646.A0A2L2T6Y3"/>
<dbReference type="AlphaFoldDB" id="A0A2L2T6Y3"/>
<feature type="region of interest" description="Disordered" evidence="1">
    <location>
        <begin position="86"/>
        <end position="105"/>
    </location>
</feature>
<reference evidence="3" key="1">
    <citation type="submission" date="2014-10" db="EMBL/GenBank/DDBJ databases">
        <authorList>
            <person name="King R."/>
        </authorList>
    </citation>
    <scope>NUCLEOTIDE SEQUENCE [LARGE SCALE GENOMIC DNA]</scope>
    <source>
        <strain evidence="3">A3/5</strain>
    </source>
</reference>
<organism evidence="2 3">
    <name type="scientific">Fusarium venenatum</name>
    <dbReference type="NCBI Taxonomy" id="56646"/>
    <lineage>
        <taxon>Eukaryota</taxon>
        <taxon>Fungi</taxon>
        <taxon>Dikarya</taxon>
        <taxon>Ascomycota</taxon>
        <taxon>Pezizomycotina</taxon>
        <taxon>Sordariomycetes</taxon>
        <taxon>Hypocreomycetidae</taxon>
        <taxon>Hypocreales</taxon>
        <taxon>Nectriaceae</taxon>
        <taxon>Fusarium</taxon>
    </lineage>
</organism>
<protein>
    <submittedName>
        <fullName evidence="2">Uncharacterized protein</fullName>
    </submittedName>
</protein>
<name>A0A2L2T6Y3_9HYPO</name>
<evidence type="ECO:0000256" key="1">
    <source>
        <dbReference type="SAM" id="MobiDB-lite"/>
    </source>
</evidence>
<evidence type="ECO:0000313" key="2">
    <source>
        <dbReference type="EMBL" id="CEI65648.1"/>
    </source>
</evidence>
<evidence type="ECO:0000313" key="3">
    <source>
        <dbReference type="Proteomes" id="UP000245910"/>
    </source>
</evidence>
<accession>A0A2L2T6Y3</accession>
<dbReference type="EMBL" id="LN649229">
    <property type="protein sequence ID" value="CEI65648.1"/>
    <property type="molecule type" value="Genomic_DNA"/>
</dbReference>